<name>A0ABT7DTX7_9ACTN</name>
<keyword evidence="4" id="KW-1185">Reference proteome</keyword>
<gene>
    <name evidence="3" type="ORF">QNJ86_12245</name>
</gene>
<reference evidence="3 4" key="1">
    <citation type="submission" date="2023-05" db="EMBL/GenBank/DDBJ databases">
        <title>Gordonibacter KGMB12511T sp. nov., isolated from faeces of healthy Korean.</title>
        <authorList>
            <person name="Kim H.S."/>
            <person name="Kim J.-S."/>
            <person name="Suh M.K."/>
            <person name="Eom M.K."/>
            <person name="Do H.E."/>
            <person name="Lee J.-S."/>
        </authorList>
    </citation>
    <scope>NUCLEOTIDE SEQUENCE [LARGE SCALE GENOMIC DNA]</scope>
    <source>
        <strain evidence="3 4">KGMB12511</strain>
    </source>
</reference>
<evidence type="ECO:0000313" key="4">
    <source>
        <dbReference type="Proteomes" id="UP001232750"/>
    </source>
</evidence>
<keyword evidence="2" id="KW-0732">Signal</keyword>
<comment type="caution">
    <text evidence="3">The sequence shown here is derived from an EMBL/GenBank/DDBJ whole genome shotgun (WGS) entry which is preliminary data.</text>
</comment>
<proteinExistence type="predicted"/>
<dbReference type="EMBL" id="JASJEU010000024">
    <property type="protein sequence ID" value="MDJ1651575.1"/>
    <property type="molecule type" value="Genomic_DNA"/>
</dbReference>
<feature type="chain" id="PRO_5045289802" description="DUF5666 domain-containing protein" evidence="2">
    <location>
        <begin position="28"/>
        <end position="155"/>
    </location>
</feature>
<protein>
    <recommendedName>
        <fullName evidence="5">DUF5666 domain-containing protein</fullName>
    </recommendedName>
</protein>
<evidence type="ECO:0000313" key="3">
    <source>
        <dbReference type="EMBL" id="MDJ1651575.1"/>
    </source>
</evidence>
<evidence type="ECO:0000256" key="2">
    <source>
        <dbReference type="SAM" id="SignalP"/>
    </source>
</evidence>
<feature type="signal peptide" evidence="2">
    <location>
        <begin position="1"/>
        <end position="27"/>
    </location>
</feature>
<sequence length="155" mass="16398">MNKRKFRMMGWAVAAVLAMTPFLHGCAAGDTNTDANQNEGSGQETSQMEPSTSQTETVRYGQVMAVNGDEVTVNLGELENAQDGSGAKTFVADEDEITFNKGNVVVMDESGAVADDPTFAADDVLVMRGAGLGSDFVPEKIEILDITENGLGTDK</sequence>
<evidence type="ECO:0008006" key="5">
    <source>
        <dbReference type="Google" id="ProtNLM"/>
    </source>
</evidence>
<feature type="region of interest" description="Disordered" evidence="1">
    <location>
        <begin position="30"/>
        <end position="57"/>
    </location>
</feature>
<evidence type="ECO:0000256" key="1">
    <source>
        <dbReference type="SAM" id="MobiDB-lite"/>
    </source>
</evidence>
<organism evidence="3 4">
    <name type="scientific">Gordonibacter faecis</name>
    <dbReference type="NCBI Taxonomy" id="3047475"/>
    <lineage>
        <taxon>Bacteria</taxon>
        <taxon>Bacillati</taxon>
        <taxon>Actinomycetota</taxon>
        <taxon>Coriobacteriia</taxon>
        <taxon>Eggerthellales</taxon>
        <taxon>Eggerthellaceae</taxon>
        <taxon>Gordonibacter</taxon>
    </lineage>
</organism>
<dbReference type="Proteomes" id="UP001232750">
    <property type="component" value="Unassembled WGS sequence"/>
</dbReference>
<dbReference type="RefSeq" id="WP_283832922.1">
    <property type="nucleotide sequence ID" value="NZ_JASJEU010000024.1"/>
</dbReference>
<accession>A0ABT7DTX7</accession>